<sequence length="101" mass="11314">MRARTALKIITFLCTILLGIIFNKYASTSPKSQRAEATKGTTKARTKMGGKAKAGGYGGTRGGAKMEKVGTKMGNRMKPNQKRATKTREPKIWEYDWWDRE</sequence>
<evidence type="ECO:0000256" key="1">
    <source>
        <dbReference type="SAM" id="MobiDB-lite"/>
    </source>
</evidence>
<keyword evidence="3" id="KW-1185">Reference proteome</keyword>
<proteinExistence type="predicted"/>
<dbReference type="AlphaFoldDB" id="A0A3N4HJ44"/>
<reference evidence="2 3" key="1">
    <citation type="journal article" date="2018" name="Nat. Ecol. Evol.">
        <title>Pezizomycetes genomes reveal the molecular basis of ectomycorrhizal truffle lifestyle.</title>
        <authorList>
            <person name="Murat C."/>
            <person name="Payen T."/>
            <person name="Noel B."/>
            <person name="Kuo A."/>
            <person name="Morin E."/>
            <person name="Chen J."/>
            <person name="Kohler A."/>
            <person name="Krizsan K."/>
            <person name="Balestrini R."/>
            <person name="Da Silva C."/>
            <person name="Montanini B."/>
            <person name="Hainaut M."/>
            <person name="Levati E."/>
            <person name="Barry K.W."/>
            <person name="Belfiori B."/>
            <person name="Cichocki N."/>
            <person name="Clum A."/>
            <person name="Dockter R.B."/>
            <person name="Fauchery L."/>
            <person name="Guy J."/>
            <person name="Iotti M."/>
            <person name="Le Tacon F."/>
            <person name="Lindquist E.A."/>
            <person name="Lipzen A."/>
            <person name="Malagnac F."/>
            <person name="Mello A."/>
            <person name="Molinier V."/>
            <person name="Miyauchi S."/>
            <person name="Poulain J."/>
            <person name="Riccioni C."/>
            <person name="Rubini A."/>
            <person name="Sitrit Y."/>
            <person name="Splivallo R."/>
            <person name="Traeger S."/>
            <person name="Wang M."/>
            <person name="Zifcakova L."/>
            <person name="Wipf D."/>
            <person name="Zambonelli A."/>
            <person name="Paolocci F."/>
            <person name="Nowrousian M."/>
            <person name="Ottonello S."/>
            <person name="Baldrian P."/>
            <person name="Spatafora J.W."/>
            <person name="Henrissat B."/>
            <person name="Nagy L.G."/>
            <person name="Aury J.M."/>
            <person name="Wincker P."/>
            <person name="Grigoriev I.V."/>
            <person name="Bonfante P."/>
            <person name="Martin F.M."/>
        </authorList>
    </citation>
    <scope>NUCLEOTIDE SEQUENCE [LARGE SCALE GENOMIC DNA]</scope>
    <source>
        <strain evidence="2 3">RN42</strain>
    </source>
</reference>
<evidence type="ECO:0000313" key="2">
    <source>
        <dbReference type="EMBL" id="RPA73952.1"/>
    </source>
</evidence>
<organism evidence="2 3">
    <name type="scientific">Ascobolus immersus RN42</name>
    <dbReference type="NCBI Taxonomy" id="1160509"/>
    <lineage>
        <taxon>Eukaryota</taxon>
        <taxon>Fungi</taxon>
        <taxon>Dikarya</taxon>
        <taxon>Ascomycota</taxon>
        <taxon>Pezizomycotina</taxon>
        <taxon>Pezizomycetes</taxon>
        <taxon>Pezizales</taxon>
        <taxon>Ascobolaceae</taxon>
        <taxon>Ascobolus</taxon>
    </lineage>
</organism>
<dbReference type="Proteomes" id="UP000275078">
    <property type="component" value="Unassembled WGS sequence"/>
</dbReference>
<gene>
    <name evidence="2" type="ORF">BJ508DRAFT_418828</name>
</gene>
<evidence type="ECO:0000313" key="3">
    <source>
        <dbReference type="Proteomes" id="UP000275078"/>
    </source>
</evidence>
<feature type="region of interest" description="Disordered" evidence="1">
    <location>
        <begin position="28"/>
        <end position="88"/>
    </location>
</feature>
<feature type="compositionally biased region" description="Gly residues" evidence="1">
    <location>
        <begin position="52"/>
        <end position="62"/>
    </location>
</feature>
<name>A0A3N4HJ44_ASCIM</name>
<dbReference type="EMBL" id="ML119805">
    <property type="protein sequence ID" value="RPA73952.1"/>
    <property type="molecule type" value="Genomic_DNA"/>
</dbReference>
<protein>
    <submittedName>
        <fullName evidence="2">Uncharacterized protein</fullName>
    </submittedName>
</protein>
<accession>A0A3N4HJ44</accession>